<dbReference type="Gene3D" id="3.40.30.10">
    <property type="entry name" value="Glutaredoxin"/>
    <property type="match status" value="1"/>
</dbReference>
<keyword evidence="3" id="KW-0808">Transferase</keyword>
<protein>
    <recommendedName>
        <fullName evidence="2">glutathione transferase</fullName>
        <ecNumber evidence="2">2.5.1.18</ecNumber>
    </recommendedName>
</protein>
<dbReference type="SUPFAM" id="SSF52833">
    <property type="entry name" value="Thioredoxin-like"/>
    <property type="match status" value="1"/>
</dbReference>
<dbReference type="Proteomes" id="UP000827549">
    <property type="component" value="Chromosome 6"/>
</dbReference>
<dbReference type="PANTHER" id="PTHR43900">
    <property type="entry name" value="GLUTATHIONE S-TRANSFERASE RHO"/>
    <property type="match status" value="1"/>
</dbReference>
<proteinExistence type="inferred from homology"/>
<dbReference type="PROSITE" id="PS50404">
    <property type="entry name" value="GST_NTER"/>
    <property type="match status" value="1"/>
</dbReference>
<dbReference type="RefSeq" id="XP_062630810.1">
    <property type="nucleotide sequence ID" value="XM_062774826.1"/>
</dbReference>
<name>A0AAF0YGU1_9TREE</name>
<evidence type="ECO:0000313" key="7">
    <source>
        <dbReference type="EMBL" id="WOO84784.1"/>
    </source>
</evidence>
<dbReference type="EC" id="2.5.1.18" evidence="2"/>
<comment type="catalytic activity">
    <reaction evidence="4">
        <text>RX + glutathione = an S-substituted glutathione + a halide anion + H(+)</text>
        <dbReference type="Rhea" id="RHEA:16437"/>
        <dbReference type="ChEBI" id="CHEBI:15378"/>
        <dbReference type="ChEBI" id="CHEBI:16042"/>
        <dbReference type="ChEBI" id="CHEBI:17792"/>
        <dbReference type="ChEBI" id="CHEBI:57925"/>
        <dbReference type="ChEBI" id="CHEBI:90779"/>
        <dbReference type="EC" id="2.5.1.18"/>
    </reaction>
</comment>
<dbReference type="GO" id="GO:0005737">
    <property type="term" value="C:cytoplasm"/>
    <property type="evidence" value="ECO:0007669"/>
    <property type="project" value="TreeGrafter"/>
</dbReference>
<accession>A0AAF0YGU1</accession>
<dbReference type="InterPro" id="IPR010987">
    <property type="entry name" value="Glutathione-S-Trfase_C-like"/>
</dbReference>
<organism evidence="7 8">
    <name type="scientific">Vanrija pseudolonga</name>
    <dbReference type="NCBI Taxonomy" id="143232"/>
    <lineage>
        <taxon>Eukaryota</taxon>
        <taxon>Fungi</taxon>
        <taxon>Dikarya</taxon>
        <taxon>Basidiomycota</taxon>
        <taxon>Agaricomycotina</taxon>
        <taxon>Tremellomycetes</taxon>
        <taxon>Trichosporonales</taxon>
        <taxon>Trichosporonaceae</taxon>
        <taxon>Vanrija</taxon>
    </lineage>
</organism>
<dbReference type="InterPro" id="IPR040079">
    <property type="entry name" value="Glutathione_S-Trfase"/>
</dbReference>
<dbReference type="GO" id="GO:0009636">
    <property type="term" value="P:response to toxic substance"/>
    <property type="evidence" value="ECO:0007669"/>
    <property type="project" value="UniProtKB-ARBA"/>
</dbReference>
<dbReference type="Pfam" id="PF00043">
    <property type="entry name" value="GST_C"/>
    <property type="match status" value="1"/>
</dbReference>
<dbReference type="InterPro" id="IPR004045">
    <property type="entry name" value="Glutathione_S-Trfase_N"/>
</dbReference>
<evidence type="ECO:0000256" key="2">
    <source>
        <dbReference type="ARBA" id="ARBA00012452"/>
    </source>
</evidence>
<sequence length="213" mass="23725">MPYTLHGAVASTCTRRVLTSALQIGADIKVDEVEFTKIYTPEWTAHQPFNQMPYLSDDSTGFETFESRAMAKYIALKEKSDLIPSTNDIDAYAKFEQACSIEQSNFDPFASGLAAELVFGPARGAPTDQKRVETLTATLAKKLQGYERILEKQRYLAGDKLTLADIFHLPYGKMAVDLGRAPGLVDGSLPNVTRWWKEITALPAWEKANNWAK</sequence>
<dbReference type="PROSITE" id="PS50405">
    <property type="entry name" value="GST_CTER"/>
    <property type="match status" value="1"/>
</dbReference>
<dbReference type="GO" id="GO:0043295">
    <property type="term" value="F:glutathione binding"/>
    <property type="evidence" value="ECO:0007669"/>
    <property type="project" value="TreeGrafter"/>
</dbReference>
<evidence type="ECO:0000256" key="3">
    <source>
        <dbReference type="ARBA" id="ARBA00022679"/>
    </source>
</evidence>
<dbReference type="SFLD" id="SFLDG00358">
    <property type="entry name" value="Main_(cytGST)"/>
    <property type="match status" value="1"/>
</dbReference>
<dbReference type="InterPro" id="IPR036282">
    <property type="entry name" value="Glutathione-S-Trfase_C_sf"/>
</dbReference>
<feature type="domain" description="GST C-terminal" evidence="6">
    <location>
        <begin position="88"/>
        <end position="213"/>
    </location>
</feature>
<feature type="domain" description="GST N-terminal" evidence="5">
    <location>
        <begin position="1"/>
        <end position="82"/>
    </location>
</feature>
<dbReference type="GO" id="GO:0004364">
    <property type="term" value="F:glutathione transferase activity"/>
    <property type="evidence" value="ECO:0007669"/>
    <property type="project" value="UniProtKB-EC"/>
</dbReference>
<gene>
    <name evidence="7" type="primary">GSTF1</name>
    <name evidence="7" type="ORF">LOC62_06G008295</name>
</gene>
<dbReference type="InterPro" id="IPR004046">
    <property type="entry name" value="GST_C"/>
</dbReference>
<dbReference type="SUPFAM" id="SSF47616">
    <property type="entry name" value="GST C-terminal domain-like"/>
    <property type="match status" value="1"/>
</dbReference>
<evidence type="ECO:0000256" key="4">
    <source>
        <dbReference type="ARBA" id="ARBA00047960"/>
    </source>
</evidence>
<evidence type="ECO:0000259" key="6">
    <source>
        <dbReference type="PROSITE" id="PS50405"/>
    </source>
</evidence>
<dbReference type="Pfam" id="PF02798">
    <property type="entry name" value="GST_N"/>
    <property type="match status" value="1"/>
</dbReference>
<dbReference type="GeneID" id="87811462"/>
<keyword evidence="8" id="KW-1185">Reference proteome</keyword>
<evidence type="ECO:0000259" key="5">
    <source>
        <dbReference type="PROSITE" id="PS50404"/>
    </source>
</evidence>
<evidence type="ECO:0000313" key="8">
    <source>
        <dbReference type="Proteomes" id="UP000827549"/>
    </source>
</evidence>
<dbReference type="Gene3D" id="1.20.1050.10">
    <property type="match status" value="1"/>
</dbReference>
<dbReference type="EMBL" id="CP086719">
    <property type="protein sequence ID" value="WOO84784.1"/>
    <property type="molecule type" value="Genomic_DNA"/>
</dbReference>
<dbReference type="InterPro" id="IPR036249">
    <property type="entry name" value="Thioredoxin-like_sf"/>
</dbReference>
<dbReference type="FunFam" id="1.20.1050.10:FF:000004">
    <property type="entry name" value="Glutathione S-transferase F2"/>
    <property type="match status" value="1"/>
</dbReference>
<dbReference type="AlphaFoldDB" id="A0AAF0YGU1"/>
<dbReference type="GO" id="GO:0006749">
    <property type="term" value="P:glutathione metabolic process"/>
    <property type="evidence" value="ECO:0007669"/>
    <property type="project" value="TreeGrafter"/>
</dbReference>
<dbReference type="SFLD" id="SFLDS00019">
    <property type="entry name" value="Glutathione_Transferase_(cytos"/>
    <property type="match status" value="1"/>
</dbReference>
<dbReference type="PANTHER" id="PTHR43900:SF3">
    <property type="entry name" value="GLUTATHIONE S-TRANSFERASE RHO"/>
    <property type="match status" value="1"/>
</dbReference>
<comment type="similarity">
    <text evidence="1">Belongs to the GST superfamily. Phi family.</text>
</comment>
<evidence type="ECO:0000256" key="1">
    <source>
        <dbReference type="ARBA" id="ARBA00010128"/>
    </source>
</evidence>
<reference evidence="7" key="1">
    <citation type="submission" date="2023-10" db="EMBL/GenBank/DDBJ databases">
        <authorList>
            <person name="Noh H."/>
        </authorList>
    </citation>
    <scope>NUCLEOTIDE SEQUENCE</scope>
    <source>
        <strain evidence="7">DUCC4014</strain>
    </source>
</reference>